<dbReference type="EMBL" id="CAJOBR010072079">
    <property type="protein sequence ID" value="CAF5102722.1"/>
    <property type="molecule type" value="Genomic_DNA"/>
</dbReference>
<dbReference type="Proteomes" id="UP000663848">
    <property type="component" value="Unassembled WGS sequence"/>
</dbReference>
<protein>
    <submittedName>
        <fullName evidence="2">Uncharacterized protein</fullName>
    </submittedName>
</protein>
<evidence type="ECO:0000256" key="1">
    <source>
        <dbReference type="SAM" id="MobiDB-lite"/>
    </source>
</evidence>
<feature type="compositionally biased region" description="Basic and acidic residues" evidence="1">
    <location>
        <begin position="7"/>
        <end position="19"/>
    </location>
</feature>
<name>A0A822EI94_9BILA</name>
<dbReference type="AlphaFoldDB" id="A0A822EI94"/>
<evidence type="ECO:0000313" key="3">
    <source>
        <dbReference type="Proteomes" id="UP000663848"/>
    </source>
</evidence>
<comment type="caution">
    <text evidence="2">The sequence shown here is derived from an EMBL/GenBank/DDBJ whole genome shotgun (WGS) entry which is preliminary data.</text>
</comment>
<sequence>TVQAPIEQKKTTEQEKIDGTSKTQISLESTAVPVLPSTSDQQDTSTPAEVAQEQEQIIINLPKL</sequence>
<feature type="compositionally biased region" description="Polar residues" evidence="1">
    <location>
        <begin position="20"/>
        <end position="29"/>
    </location>
</feature>
<organism evidence="2 3">
    <name type="scientific">Rotaria socialis</name>
    <dbReference type="NCBI Taxonomy" id="392032"/>
    <lineage>
        <taxon>Eukaryota</taxon>
        <taxon>Metazoa</taxon>
        <taxon>Spiralia</taxon>
        <taxon>Gnathifera</taxon>
        <taxon>Rotifera</taxon>
        <taxon>Eurotatoria</taxon>
        <taxon>Bdelloidea</taxon>
        <taxon>Philodinida</taxon>
        <taxon>Philodinidae</taxon>
        <taxon>Rotaria</taxon>
    </lineage>
</organism>
<proteinExistence type="predicted"/>
<reference evidence="2" key="1">
    <citation type="submission" date="2021-02" db="EMBL/GenBank/DDBJ databases">
        <authorList>
            <person name="Nowell W R."/>
        </authorList>
    </citation>
    <scope>NUCLEOTIDE SEQUENCE</scope>
</reference>
<feature type="non-terminal residue" evidence="2">
    <location>
        <position position="64"/>
    </location>
</feature>
<feature type="region of interest" description="Disordered" evidence="1">
    <location>
        <begin position="1"/>
        <end position="52"/>
    </location>
</feature>
<feature type="compositionally biased region" description="Polar residues" evidence="1">
    <location>
        <begin position="36"/>
        <end position="52"/>
    </location>
</feature>
<feature type="non-terminal residue" evidence="2">
    <location>
        <position position="1"/>
    </location>
</feature>
<gene>
    <name evidence="2" type="ORF">QYT958_LOCUS44932</name>
</gene>
<accession>A0A822EI94</accession>
<evidence type="ECO:0000313" key="2">
    <source>
        <dbReference type="EMBL" id="CAF5102722.1"/>
    </source>
</evidence>